<sequence>MAQALGGRGDRGHTRPAGLETDMPCLLAHRNMGRIDCARAGSRERGRGARAWLLGRELRRGARGCRPQGQDGSLLCSSFEPLAAAPAPSRLLPPPLLRRPPLLANHQPAHYARPARGRRPLDVSTRPLRTASARPARGSCSLWHGRCELLASSSSRDPMVVSCTPKPLRQTRVRPPPTTTATTTATTQGTKNKNNRGASGPRVQL</sequence>
<proteinExistence type="predicted"/>
<feature type="region of interest" description="Disordered" evidence="1">
    <location>
        <begin position="154"/>
        <end position="205"/>
    </location>
</feature>
<evidence type="ECO:0000313" key="2">
    <source>
        <dbReference type="EMBL" id="PSN69955.1"/>
    </source>
</evidence>
<accession>A0A2T2NX07</accession>
<evidence type="ECO:0000313" key="3">
    <source>
        <dbReference type="Proteomes" id="UP000240883"/>
    </source>
</evidence>
<feature type="compositionally biased region" description="Polar residues" evidence="1">
    <location>
        <begin position="188"/>
        <end position="197"/>
    </location>
</feature>
<dbReference type="AlphaFoldDB" id="A0A2T2NX07"/>
<dbReference type="EMBL" id="KZ678132">
    <property type="protein sequence ID" value="PSN69955.1"/>
    <property type="molecule type" value="Genomic_DNA"/>
</dbReference>
<name>A0A2T2NX07_CORCC</name>
<reference evidence="2 3" key="1">
    <citation type="journal article" date="2018" name="Front. Microbiol.">
        <title>Genome-Wide Analysis of Corynespora cassiicola Leaf Fall Disease Putative Effectors.</title>
        <authorList>
            <person name="Lopez D."/>
            <person name="Ribeiro S."/>
            <person name="Label P."/>
            <person name="Fumanal B."/>
            <person name="Venisse J.S."/>
            <person name="Kohler A."/>
            <person name="de Oliveira R.R."/>
            <person name="Labutti K."/>
            <person name="Lipzen A."/>
            <person name="Lail K."/>
            <person name="Bauer D."/>
            <person name="Ohm R.A."/>
            <person name="Barry K.W."/>
            <person name="Spatafora J."/>
            <person name="Grigoriev I.V."/>
            <person name="Martin F.M."/>
            <person name="Pujade-Renaud V."/>
        </authorList>
    </citation>
    <scope>NUCLEOTIDE SEQUENCE [LARGE SCALE GENOMIC DNA]</scope>
    <source>
        <strain evidence="2 3">Philippines</strain>
    </source>
</reference>
<protein>
    <submittedName>
        <fullName evidence="2">Uncharacterized protein</fullName>
    </submittedName>
</protein>
<feature type="region of interest" description="Disordered" evidence="1">
    <location>
        <begin position="101"/>
        <end position="135"/>
    </location>
</feature>
<organism evidence="2 3">
    <name type="scientific">Corynespora cassiicola Philippines</name>
    <dbReference type="NCBI Taxonomy" id="1448308"/>
    <lineage>
        <taxon>Eukaryota</taxon>
        <taxon>Fungi</taxon>
        <taxon>Dikarya</taxon>
        <taxon>Ascomycota</taxon>
        <taxon>Pezizomycotina</taxon>
        <taxon>Dothideomycetes</taxon>
        <taxon>Pleosporomycetidae</taxon>
        <taxon>Pleosporales</taxon>
        <taxon>Corynesporascaceae</taxon>
        <taxon>Corynespora</taxon>
    </lineage>
</organism>
<gene>
    <name evidence="2" type="ORF">BS50DRAFT_301349</name>
</gene>
<keyword evidence="3" id="KW-1185">Reference proteome</keyword>
<dbReference type="Proteomes" id="UP000240883">
    <property type="component" value="Unassembled WGS sequence"/>
</dbReference>
<evidence type="ECO:0000256" key="1">
    <source>
        <dbReference type="SAM" id="MobiDB-lite"/>
    </source>
</evidence>